<dbReference type="GO" id="GO:0005524">
    <property type="term" value="F:ATP binding"/>
    <property type="evidence" value="ECO:0007669"/>
    <property type="project" value="InterPro"/>
</dbReference>
<evidence type="ECO:0000313" key="2">
    <source>
        <dbReference type="EMBL" id="CAG8978837.1"/>
    </source>
</evidence>
<dbReference type="GO" id="GO:0006040">
    <property type="term" value="P:amino sugar metabolic process"/>
    <property type="evidence" value="ECO:0007669"/>
    <property type="project" value="InterPro"/>
</dbReference>
<dbReference type="PANTHER" id="PTHR30605:SF0">
    <property type="entry name" value="ANHYDRO-N-ACETYLMURAMIC ACID KINASE"/>
    <property type="match status" value="1"/>
</dbReference>
<evidence type="ECO:0000256" key="1">
    <source>
        <dbReference type="SAM" id="MobiDB-lite"/>
    </source>
</evidence>
<dbReference type="Gene3D" id="3.30.420.40">
    <property type="match status" value="1"/>
</dbReference>
<dbReference type="OrthoDB" id="5427593at2759"/>
<name>A0A9N9LSQ5_9HELO</name>
<accession>A0A9N9LSQ5</accession>
<dbReference type="EMBL" id="CAJVRM010000284">
    <property type="protein sequence ID" value="CAG8978837.1"/>
    <property type="molecule type" value="Genomic_DNA"/>
</dbReference>
<evidence type="ECO:0000313" key="3">
    <source>
        <dbReference type="Proteomes" id="UP000701801"/>
    </source>
</evidence>
<keyword evidence="3" id="KW-1185">Reference proteome</keyword>
<feature type="compositionally biased region" description="Basic and acidic residues" evidence="1">
    <location>
        <begin position="63"/>
        <end position="72"/>
    </location>
</feature>
<gene>
    <name evidence="2" type="ORF">HYALB_00008492</name>
</gene>
<dbReference type="GO" id="GO:0009254">
    <property type="term" value="P:peptidoglycan turnover"/>
    <property type="evidence" value="ECO:0007669"/>
    <property type="project" value="InterPro"/>
</dbReference>
<dbReference type="Proteomes" id="UP000701801">
    <property type="component" value="Unassembled WGS sequence"/>
</dbReference>
<feature type="non-terminal residue" evidence="2">
    <location>
        <position position="1"/>
    </location>
</feature>
<organism evidence="2 3">
    <name type="scientific">Hymenoscyphus albidus</name>
    <dbReference type="NCBI Taxonomy" id="595503"/>
    <lineage>
        <taxon>Eukaryota</taxon>
        <taxon>Fungi</taxon>
        <taxon>Dikarya</taxon>
        <taxon>Ascomycota</taxon>
        <taxon>Pezizomycotina</taxon>
        <taxon>Leotiomycetes</taxon>
        <taxon>Helotiales</taxon>
        <taxon>Helotiaceae</taxon>
        <taxon>Hymenoscyphus</taxon>
    </lineage>
</organism>
<comment type="caution">
    <text evidence="2">The sequence shown here is derived from an EMBL/GenBank/DDBJ whole genome shotgun (WGS) entry which is preliminary data.</text>
</comment>
<dbReference type="Pfam" id="PF03702">
    <property type="entry name" value="AnmK"/>
    <property type="match status" value="1"/>
</dbReference>
<reference evidence="2" key="1">
    <citation type="submission" date="2021-07" db="EMBL/GenBank/DDBJ databases">
        <authorList>
            <person name="Durling M."/>
        </authorList>
    </citation>
    <scope>NUCLEOTIDE SEQUENCE</scope>
</reference>
<proteinExistence type="predicted"/>
<dbReference type="InterPro" id="IPR005338">
    <property type="entry name" value="Anhydro_N_Ac-Mur_kinase"/>
</dbReference>
<protein>
    <submittedName>
        <fullName evidence="2">Uncharacterized protein</fullName>
    </submittedName>
</protein>
<dbReference type="GO" id="GO:0016773">
    <property type="term" value="F:phosphotransferase activity, alcohol group as acceptor"/>
    <property type="evidence" value="ECO:0007669"/>
    <property type="project" value="InterPro"/>
</dbReference>
<sequence length="500" mass="54488">MNTLPSRSKITPQTRVRHKVGFKYLEALQAKVLRESSSTTSLLDGEGGLGGLSLLPPTNGARNGRENNGKGKEKPLDLLVLGVCEGTNMSEMRDVDFVLCRFRQEDAEGVVEIEVLGYDTIHLPPPNLTSPTLNQEIGHLFSTAIHLFSNKHSLPLDTLDLIGSGGFLLPLPPSPSHEHDDAIHKAQRSPTSISEGGIIAAKTGVTTVSDFRTTEQAIGRPGTNLFCFLTGLVLCSTSSERREKRKLQVCIEIGEISSVVFVPRSREGSSGGGVEGLYEWDIGPGTHLLTSTLLALGYDIQTPHRFQGEGEICHEVVEELLEHDRYLKSRPPKIVSKETYGANMVCRILTMCRFRGCNDADILATVTRFLSASIAQQLLLFGPGRHLLNHSEITLDFSPTASSLSNLNLHIPSRHHHPYTQIQTDLRLEFPGAAFHDWEQRTGIPSGNGKKRIGCAMLAVEALLGRAVVVPVNAAVRRPNTVTGTLAPGVRWREVCGVSV</sequence>
<feature type="region of interest" description="Disordered" evidence="1">
    <location>
        <begin position="46"/>
        <end position="72"/>
    </location>
</feature>
<dbReference type="AlphaFoldDB" id="A0A9N9LSQ5"/>
<dbReference type="PANTHER" id="PTHR30605">
    <property type="entry name" value="ANHYDRO-N-ACETYLMURAMIC ACID KINASE"/>
    <property type="match status" value="1"/>
</dbReference>